<evidence type="ECO:0000256" key="1">
    <source>
        <dbReference type="SAM" id="MobiDB-lite"/>
    </source>
</evidence>
<comment type="caution">
    <text evidence="2">The sequence shown here is derived from an EMBL/GenBank/DDBJ whole genome shotgun (WGS) entry which is preliminary data.</text>
</comment>
<dbReference type="AlphaFoldDB" id="A0AB34IGR3"/>
<reference evidence="2 3" key="1">
    <citation type="journal article" date="2024" name="Science">
        <title>Giant polyketide synthase enzymes in the biosynthesis of giant marine polyether toxins.</title>
        <authorList>
            <person name="Fallon T.R."/>
            <person name="Shende V.V."/>
            <person name="Wierzbicki I.H."/>
            <person name="Pendleton A.L."/>
            <person name="Watervoot N.F."/>
            <person name="Auber R.P."/>
            <person name="Gonzalez D.J."/>
            <person name="Wisecaver J.H."/>
            <person name="Moore B.S."/>
        </authorList>
    </citation>
    <scope>NUCLEOTIDE SEQUENCE [LARGE SCALE GENOMIC DNA]</scope>
    <source>
        <strain evidence="2 3">12B1</strain>
    </source>
</reference>
<dbReference type="Proteomes" id="UP001515480">
    <property type="component" value="Unassembled WGS sequence"/>
</dbReference>
<sequence>MANDPMAVAARMAMENPEATQRVVNTTTATAAAIQGADPEKKSLSAGARVMGGAAVVGGLAAGIVTGSALLGVAAAGATAYAATRNDKIGDAAKATGKAANAVGSKAAEINREHNLTGRGVEGIKAGYQSMQAIDSKYGISRKASTGIKAGVGAITGARSEPPSMQPVPPSNSGASAPLQPPVVIGQYVAPNGYEVAQVVVDSYTGPHEGDEPPPPPPPDGHVGVYPPRVA</sequence>
<feature type="region of interest" description="Disordered" evidence="1">
    <location>
        <begin position="200"/>
        <end position="231"/>
    </location>
</feature>
<proteinExistence type="predicted"/>
<dbReference type="EMBL" id="JBGBPQ010000027">
    <property type="protein sequence ID" value="KAL1498556.1"/>
    <property type="molecule type" value="Genomic_DNA"/>
</dbReference>
<keyword evidence="3" id="KW-1185">Reference proteome</keyword>
<feature type="region of interest" description="Disordered" evidence="1">
    <location>
        <begin position="157"/>
        <end position="178"/>
    </location>
</feature>
<gene>
    <name evidence="2" type="ORF">AB1Y20_013875</name>
</gene>
<feature type="compositionally biased region" description="Low complexity" evidence="1">
    <location>
        <begin position="221"/>
        <end position="231"/>
    </location>
</feature>
<protein>
    <submittedName>
        <fullName evidence="2">Uncharacterized protein</fullName>
    </submittedName>
</protein>
<evidence type="ECO:0000313" key="2">
    <source>
        <dbReference type="EMBL" id="KAL1498556.1"/>
    </source>
</evidence>
<evidence type="ECO:0000313" key="3">
    <source>
        <dbReference type="Proteomes" id="UP001515480"/>
    </source>
</evidence>
<organism evidence="2 3">
    <name type="scientific">Prymnesium parvum</name>
    <name type="common">Toxic golden alga</name>
    <dbReference type="NCBI Taxonomy" id="97485"/>
    <lineage>
        <taxon>Eukaryota</taxon>
        <taxon>Haptista</taxon>
        <taxon>Haptophyta</taxon>
        <taxon>Prymnesiophyceae</taxon>
        <taxon>Prymnesiales</taxon>
        <taxon>Prymnesiaceae</taxon>
        <taxon>Prymnesium</taxon>
    </lineage>
</organism>
<name>A0AB34IGR3_PRYPA</name>
<accession>A0AB34IGR3</accession>